<dbReference type="AlphaFoldDB" id="A0A7G5EJ08"/>
<evidence type="ECO:0000256" key="4">
    <source>
        <dbReference type="ARBA" id="ARBA00022692"/>
    </source>
</evidence>
<keyword evidence="5" id="KW-0677">Repeat</keyword>
<feature type="domain" description="PLD phosphodiesterase" evidence="10">
    <location>
        <begin position="415"/>
        <end position="442"/>
    </location>
</feature>
<dbReference type="GO" id="GO:0005886">
    <property type="term" value="C:plasma membrane"/>
    <property type="evidence" value="ECO:0007669"/>
    <property type="project" value="UniProtKB-SubCell"/>
</dbReference>
<evidence type="ECO:0000256" key="9">
    <source>
        <dbReference type="SAM" id="Phobius"/>
    </source>
</evidence>
<evidence type="ECO:0000313" key="11">
    <source>
        <dbReference type="EMBL" id="QMV73983.1"/>
    </source>
</evidence>
<dbReference type="PANTHER" id="PTHR21248">
    <property type="entry name" value="CARDIOLIPIN SYNTHASE"/>
    <property type="match status" value="1"/>
</dbReference>
<accession>A0A7G5EJ08</accession>
<dbReference type="PROSITE" id="PS50035">
    <property type="entry name" value="PLD"/>
    <property type="match status" value="2"/>
</dbReference>
<dbReference type="Pfam" id="PF13091">
    <property type="entry name" value="PLDc_2"/>
    <property type="match status" value="2"/>
</dbReference>
<dbReference type="Proteomes" id="UP000515240">
    <property type="component" value="Chromosome"/>
</dbReference>
<evidence type="ECO:0000256" key="1">
    <source>
        <dbReference type="ARBA" id="ARBA00004236"/>
    </source>
</evidence>
<proteinExistence type="predicted"/>
<keyword evidence="4 9" id="KW-0812">Transmembrane</keyword>
<name>A0A7G5EJ08_9BURK</name>
<evidence type="ECO:0000256" key="7">
    <source>
        <dbReference type="ARBA" id="ARBA00023136"/>
    </source>
</evidence>
<feature type="transmembrane region" description="Helical" evidence="9">
    <location>
        <begin position="56"/>
        <end position="79"/>
    </location>
</feature>
<dbReference type="InterPro" id="IPR022924">
    <property type="entry name" value="Cardiolipin_synthase"/>
</dbReference>
<dbReference type="InterPro" id="IPR001736">
    <property type="entry name" value="PLipase_D/transphosphatidylase"/>
</dbReference>
<sequence length="500" mass="56143">MQASYTGRSHQQEQGAVASLSQYLTKENIVALLSVIWPLYLGVVGIWILMQRRAPVATLGWLLSMGSLPVVGLIVYYFIGPQRMKRQRIKRLRARNKNHVRETTRRIRDGQPLAPTQLREMVKLVEATSGFPITSAQSVELLSGGAATFDRILEDVAQAQHHVHLEYYIYEPDQTGTRLRDALIERAKAGVKVRMLVDALGSKRVNRKFIAPLLAAGGEFAVFHPTRIGRRLRPVINFRTHRKILVVDGQIGFTGGVNITDEEDRRVNTDAYHDVHLRMAGPIVTWLQTTFLEDWAYALEKSTQDMPANLDLLLPDLPDGSHAMQLVSSGPDNPTEPIHRAHVAAIQSATVRVWLTTPYFVPTEPAMYALTSAALRGVDVRLLVPEKSDSIFVTAAARSYYEELISAGAKVYEYSARMLHSKTLVVDDDLTIIGTANFDNRSFRLNYEVCAIGYGTELNARLQDQFNTDLMRSKQVPTRRKQRFLLRLGDSIARLCSPLL</sequence>
<dbReference type="EC" id="2.7.8.-" evidence="8"/>
<dbReference type="SUPFAM" id="SSF56024">
    <property type="entry name" value="Phospholipase D/nuclease"/>
    <property type="match status" value="2"/>
</dbReference>
<dbReference type="EMBL" id="CP058554">
    <property type="protein sequence ID" value="QMV73983.1"/>
    <property type="molecule type" value="Genomic_DNA"/>
</dbReference>
<gene>
    <name evidence="11" type="primary">cls</name>
    <name evidence="11" type="ORF">HS961_14680</name>
</gene>
<dbReference type="GO" id="GO:0008808">
    <property type="term" value="F:cardiolipin synthase activity"/>
    <property type="evidence" value="ECO:0007669"/>
    <property type="project" value="UniProtKB-UniRule"/>
</dbReference>
<dbReference type="InterPro" id="IPR025202">
    <property type="entry name" value="PLD-like_dom"/>
</dbReference>
<evidence type="ECO:0000256" key="2">
    <source>
        <dbReference type="ARBA" id="ARBA00022475"/>
    </source>
</evidence>
<keyword evidence="12" id="KW-1185">Reference proteome</keyword>
<evidence type="ECO:0000259" key="10">
    <source>
        <dbReference type="PROSITE" id="PS50035"/>
    </source>
</evidence>
<feature type="transmembrane region" description="Helical" evidence="9">
    <location>
        <begin position="29"/>
        <end position="50"/>
    </location>
</feature>
<evidence type="ECO:0000256" key="3">
    <source>
        <dbReference type="ARBA" id="ARBA00022679"/>
    </source>
</evidence>
<organism evidence="11 12">
    <name type="scientific">Comamonas piscis</name>
    <dbReference type="NCBI Taxonomy" id="1562974"/>
    <lineage>
        <taxon>Bacteria</taxon>
        <taxon>Pseudomonadati</taxon>
        <taxon>Pseudomonadota</taxon>
        <taxon>Betaproteobacteria</taxon>
        <taxon>Burkholderiales</taxon>
        <taxon>Comamonadaceae</taxon>
        <taxon>Comamonas</taxon>
    </lineage>
</organism>
<evidence type="ECO:0000256" key="5">
    <source>
        <dbReference type="ARBA" id="ARBA00022737"/>
    </source>
</evidence>
<keyword evidence="6 9" id="KW-1133">Transmembrane helix</keyword>
<evidence type="ECO:0000313" key="12">
    <source>
        <dbReference type="Proteomes" id="UP000515240"/>
    </source>
</evidence>
<dbReference type="PANTHER" id="PTHR21248:SF22">
    <property type="entry name" value="PHOSPHOLIPASE D"/>
    <property type="match status" value="1"/>
</dbReference>
<dbReference type="CDD" id="cd09112">
    <property type="entry name" value="PLDc_CLS_2"/>
    <property type="match status" value="1"/>
</dbReference>
<reference evidence="11 12" key="1">
    <citation type="journal article" date="2020" name="G3 (Bethesda)">
        <title>CeMbio - The Caenorhabditis elegans Microbiome Resource.</title>
        <authorList>
            <person name="Dirksen P."/>
            <person name="Assie A."/>
            <person name="Zimmermann J."/>
            <person name="Zhang F."/>
            <person name="Tietje A.M."/>
            <person name="Marsh S.A."/>
            <person name="Felix M.A."/>
            <person name="Shapira M."/>
            <person name="Kaleta C."/>
            <person name="Schulenburg H."/>
            <person name="Samuel B."/>
        </authorList>
    </citation>
    <scope>NUCLEOTIDE SEQUENCE [LARGE SCALE GENOMIC DNA]</scope>
    <source>
        <strain evidence="11 12">BIGb0172</strain>
    </source>
</reference>
<evidence type="ECO:0000256" key="8">
    <source>
        <dbReference type="NCBIfam" id="TIGR04265"/>
    </source>
</evidence>
<feature type="domain" description="PLD phosphodiesterase" evidence="10">
    <location>
        <begin position="236"/>
        <end position="263"/>
    </location>
</feature>
<dbReference type="SMART" id="SM00155">
    <property type="entry name" value="PLDc"/>
    <property type="match status" value="2"/>
</dbReference>
<keyword evidence="7 9" id="KW-0472">Membrane</keyword>
<comment type="subcellular location">
    <subcellularLocation>
        <location evidence="1">Cell membrane</location>
    </subcellularLocation>
</comment>
<protein>
    <recommendedName>
        <fullName evidence="8">Cardiolipin synthase</fullName>
        <ecNumber evidence="8">2.7.8.-</ecNumber>
    </recommendedName>
</protein>
<dbReference type="Gene3D" id="3.30.870.10">
    <property type="entry name" value="Endonuclease Chain A"/>
    <property type="match status" value="2"/>
</dbReference>
<dbReference type="CDD" id="cd09110">
    <property type="entry name" value="PLDc_CLS_1"/>
    <property type="match status" value="1"/>
</dbReference>
<keyword evidence="3" id="KW-0808">Transferase</keyword>
<dbReference type="KEGG" id="cpis:HS961_14680"/>
<dbReference type="GO" id="GO:0032049">
    <property type="term" value="P:cardiolipin biosynthetic process"/>
    <property type="evidence" value="ECO:0007669"/>
    <property type="project" value="UniProtKB-UniRule"/>
</dbReference>
<evidence type="ECO:0000256" key="6">
    <source>
        <dbReference type="ARBA" id="ARBA00022989"/>
    </source>
</evidence>
<keyword evidence="2" id="KW-1003">Cell membrane</keyword>
<dbReference type="NCBIfam" id="TIGR04265">
    <property type="entry name" value="bac_cardiolipin"/>
    <property type="match status" value="1"/>
</dbReference>